<dbReference type="GO" id="GO:0032259">
    <property type="term" value="P:methylation"/>
    <property type="evidence" value="ECO:0007669"/>
    <property type="project" value="UniProtKB-KW"/>
</dbReference>
<dbReference type="PANTHER" id="PTHR43861:SF5">
    <property type="entry name" value="BLL5978 PROTEIN"/>
    <property type="match status" value="1"/>
</dbReference>
<reference evidence="3 4" key="1">
    <citation type="submission" date="2022-07" db="EMBL/GenBank/DDBJ databases">
        <title>Genome stability of Gluconacetobacter entanii AV429.</title>
        <authorList>
            <person name="Trcek J."/>
            <person name="Cepec E."/>
        </authorList>
    </citation>
    <scope>NUCLEOTIDE SEQUENCE [LARGE SCALE GENOMIC DNA]</scope>
    <source>
        <strain evidence="3 4">AV429_2022</strain>
    </source>
</reference>
<evidence type="ECO:0000313" key="3">
    <source>
        <dbReference type="EMBL" id="MCW4592163.1"/>
    </source>
</evidence>
<keyword evidence="3" id="KW-0808">Transferase</keyword>
<evidence type="ECO:0000259" key="2">
    <source>
        <dbReference type="Pfam" id="PF08484"/>
    </source>
</evidence>
<dbReference type="Gene3D" id="6.10.250.3100">
    <property type="match status" value="1"/>
</dbReference>
<keyword evidence="3" id="KW-0489">Methyltransferase</keyword>
<dbReference type="CDD" id="cd02440">
    <property type="entry name" value="AdoMet_MTases"/>
    <property type="match status" value="1"/>
</dbReference>
<organism evidence="3 4">
    <name type="scientific">Gluconacetobacter entanii</name>
    <dbReference type="NCBI Taxonomy" id="108528"/>
    <lineage>
        <taxon>Bacteria</taxon>
        <taxon>Pseudomonadati</taxon>
        <taxon>Pseudomonadota</taxon>
        <taxon>Alphaproteobacteria</taxon>
        <taxon>Acetobacterales</taxon>
        <taxon>Acetobacteraceae</taxon>
        <taxon>Gluconacetobacter</taxon>
    </lineage>
</organism>
<evidence type="ECO:0000259" key="1">
    <source>
        <dbReference type="Pfam" id="PF08421"/>
    </source>
</evidence>
<protein>
    <submittedName>
        <fullName evidence="3">Class I SAM-dependent methyltransferase</fullName>
    </submittedName>
</protein>
<feature type="domain" description="Methyltransferase putative zinc binding" evidence="1">
    <location>
        <begin position="41"/>
        <end position="102"/>
    </location>
</feature>
<evidence type="ECO:0000313" key="4">
    <source>
        <dbReference type="Proteomes" id="UP001526337"/>
    </source>
</evidence>
<dbReference type="EMBL" id="JANGSQ010000111">
    <property type="protein sequence ID" value="MCW4592163.1"/>
    <property type="molecule type" value="Genomic_DNA"/>
</dbReference>
<dbReference type="GO" id="GO:0008168">
    <property type="term" value="F:methyltransferase activity"/>
    <property type="evidence" value="ECO:0007669"/>
    <property type="project" value="UniProtKB-KW"/>
</dbReference>
<dbReference type="InterPro" id="IPR038576">
    <property type="entry name" value="Methyltransf_Zn-bd_dom_put_sf"/>
</dbReference>
<dbReference type="InterPro" id="IPR013630">
    <property type="entry name" value="Methyltransf_Zn-bd_dom_put"/>
</dbReference>
<accession>A0ABT3K9S3</accession>
<sequence length="445" mass="49526">MKNSNLTLVKWIVAMESLTQPSPHAHMQVHSAIPYSSTGSCRLCNTPLRRSVVDLGLSPLANSFIKPELQNAMEAFYPLHAFICEKCFLVQLSEFESPQSIFGDYIYFSSYSASWLQHAKKYVATQVGRFALNDNSLVVEVASNDGYLLQYVQEAGIRSLGIEPAANVAEIAIAKGIPTEIAFFGAQTATRLKAEGYAADLMVANNVVAHVPDLHDFLEGFKILLAPAGVVTFEFPHLLRLIKEYQFDTIYHEHFSYISLLVIRRALSDHGLRVFDVEQLPTHGGSLRVYATHKENDGLEESPSVGDICREESDFGLENLETYEKFSRSVVNIKCNLLQFLIDAHRNGKVVAGYGAPAKGNTLLNYCGVGPELIPFTVDASPYKQNMLLPGTRIPVLSPEAIFERKPDFVLILPWNLKNEIVGTMARIREWGGQFVVPIPDIEIF</sequence>
<dbReference type="RefSeq" id="WP_265176136.1">
    <property type="nucleotide sequence ID" value="NZ_JABJWD010000003.1"/>
</dbReference>
<comment type="caution">
    <text evidence="3">The sequence shown here is derived from an EMBL/GenBank/DDBJ whole genome shotgun (WGS) entry which is preliminary data.</text>
</comment>
<keyword evidence="4" id="KW-1185">Reference proteome</keyword>
<dbReference type="Gene3D" id="3.40.50.720">
    <property type="entry name" value="NAD(P)-binding Rossmann-like Domain"/>
    <property type="match status" value="1"/>
</dbReference>
<dbReference type="SUPFAM" id="SSF53335">
    <property type="entry name" value="S-adenosyl-L-methionine-dependent methyltransferases"/>
    <property type="match status" value="1"/>
</dbReference>
<dbReference type="Proteomes" id="UP001526337">
    <property type="component" value="Unassembled WGS sequence"/>
</dbReference>
<dbReference type="Pfam" id="PF13489">
    <property type="entry name" value="Methyltransf_23"/>
    <property type="match status" value="1"/>
</dbReference>
<dbReference type="InterPro" id="IPR013691">
    <property type="entry name" value="MeTrfase_14"/>
</dbReference>
<gene>
    <name evidence="3" type="ORF">NO263_16385</name>
</gene>
<dbReference type="InterPro" id="IPR029063">
    <property type="entry name" value="SAM-dependent_MTases_sf"/>
</dbReference>
<dbReference type="Gene3D" id="6.20.50.110">
    <property type="entry name" value="Methyltransferase, zinc-binding domain"/>
    <property type="match status" value="1"/>
</dbReference>
<feature type="domain" description="C-methyltransferase" evidence="2">
    <location>
        <begin position="281"/>
        <end position="440"/>
    </location>
</feature>
<dbReference type="Gene3D" id="3.40.50.150">
    <property type="entry name" value="Vaccinia Virus protein VP39"/>
    <property type="match status" value="1"/>
</dbReference>
<dbReference type="Pfam" id="PF08484">
    <property type="entry name" value="Methyltransf_14"/>
    <property type="match status" value="1"/>
</dbReference>
<name>A0ABT3K9S3_9PROT</name>
<dbReference type="Pfam" id="PF08421">
    <property type="entry name" value="Methyltransf_13"/>
    <property type="match status" value="1"/>
</dbReference>
<proteinExistence type="predicted"/>
<dbReference type="PANTHER" id="PTHR43861">
    <property type="entry name" value="TRANS-ACONITATE 2-METHYLTRANSFERASE-RELATED"/>
    <property type="match status" value="1"/>
</dbReference>